<feature type="non-terminal residue" evidence="19">
    <location>
        <position position="1"/>
    </location>
</feature>
<feature type="region of interest" description="Disordered" evidence="16">
    <location>
        <begin position="4522"/>
        <end position="4542"/>
    </location>
</feature>
<organism evidence="19 20">
    <name type="scientific">Anabarilius grahami</name>
    <name type="common">Kanglang fish</name>
    <name type="synonym">Barilius grahami</name>
    <dbReference type="NCBI Taxonomy" id="495550"/>
    <lineage>
        <taxon>Eukaryota</taxon>
        <taxon>Metazoa</taxon>
        <taxon>Chordata</taxon>
        <taxon>Craniata</taxon>
        <taxon>Vertebrata</taxon>
        <taxon>Euteleostomi</taxon>
        <taxon>Actinopterygii</taxon>
        <taxon>Neopterygii</taxon>
        <taxon>Teleostei</taxon>
        <taxon>Ostariophysi</taxon>
        <taxon>Cypriniformes</taxon>
        <taxon>Xenocyprididae</taxon>
        <taxon>Xenocypridinae</taxon>
        <taxon>Xenocypridinae incertae sedis</taxon>
        <taxon>Anabarilius</taxon>
    </lineage>
</organism>
<keyword evidence="12" id="KW-0206">Cytoskeleton</keyword>
<feature type="domain" description="Calponin-homology (CH)" evidence="18">
    <location>
        <begin position="16"/>
        <end position="120"/>
    </location>
</feature>
<keyword evidence="11" id="KW-0009">Actin-binding</keyword>
<feature type="coiled-coil region" evidence="15">
    <location>
        <begin position="4962"/>
        <end position="5000"/>
    </location>
</feature>
<dbReference type="SMART" id="SM00033">
    <property type="entry name" value="CH"/>
    <property type="match status" value="1"/>
</dbReference>
<dbReference type="Pfam" id="PF00435">
    <property type="entry name" value="Spectrin"/>
    <property type="match status" value="7"/>
</dbReference>
<evidence type="ECO:0000256" key="4">
    <source>
        <dbReference type="ARBA" id="ARBA00009109"/>
    </source>
</evidence>
<evidence type="ECO:0000259" key="18">
    <source>
        <dbReference type="PROSITE" id="PS50021"/>
    </source>
</evidence>
<evidence type="ECO:0000256" key="3">
    <source>
        <dbReference type="ARBA" id="ARBA00004316"/>
    </source>
</evidence>
<dbReference type="GO" id="GO:0070161">
    <property type="term" value="C:anchoring junction"/>
    <property type="evidence" value="ECO:0007669"/>
    <property type="project" value="UniProtKB-SubCell"/>
</dbReference>
<dbReference type="FunFam" id="3.90.1290.10:FF:000001">
    <property type="entry name" value="Plectin a"/>
    <property type="match status" value="1"/>
</dbReference>
<feature type="coiled-coil region" evidence="15">
    <location>
        <begin position="3064"/>
        <end position="3091"/>
    </location>
</feature>
<dbReference type="InterPro" id="IPR041615">
    <property type="entry name" value="Desmoplakin_SH3"/>
</dbReference>
<evidence type="ECO:0000256" key="12">
    <source>
        <dbReference type="ARBA" id="ARBA00023212"/>
    </source>
</evidence>
<evidence type="ECO:0000313" key="20">
    <source>
        <dbReference type="Proteomes" id="UP000281406"/>
    </source>
</evidence>
<evidence type="ECO:0000256" key="13">
    <source>
        <dbReference type="ARBA" id="ARBA00023273"/>
    </source>
</evidence>
<evidence type="ECO:0000256" key="8">
    <source>
        <dbReference type="ARBA" id="ARBA00022737"/>
    </source>
</evidence>
<comment type="subcellular location">
    <subcellularLocation>
        <location evidence="2">Cell junction</location>
    </subcellularLocation>
    <subcellularLocation>
        <location evidence="3">Cell projection</location>
    </subcellularLocation>
    <subcellularLocation>
        <location evidence="1">Cytoplasm</location>
        <location evidence="1">Cytoskeleton</location>
    </subcellularLocation>
</comment>
<feature type="region of interest" description="Disordered" evidence="16">
    <location>
        <begin position="2111"/>
        <end position="2133"/>
    </location>
</feature>
<sequence>CLQISDIHVTGESEDMTAKERLLLWSQQMTEGYVGVRCDNFTTSWRDGRLFNAIIHKYRPDLVDMSRVSTQSSRSNLEQAFGVAEQLGVARLLDPEDVDVSSPDEKSVITYVSTLYDVFPKVPEGMEGISANDVDIKWVEYQNMVMYLSQWIKHNVTVMSDRNFPSNPVELKALYTQYQQFKENEIPLKENEKAKIKHLYKMLEVWMEFGRIQLPQGYHPNDVEKEWGKLIVAMLEREKSLRPEVDRLEMLQQIANRVQRDCIAGEDKLALARTALQSDAKRLESGIQFQNEAEIAGYLLECENLLRQQVVDIQLLLDGKFYLADQLVQRVSKLRDDLLALRTECSSVYSKGRTLTSEQTKMMISGITQSLNSNFSQSFNAGLSPALTPALTHGGLVSTGGSPLMTPAMTPNMQPASVQAYLTTGGGGGGGMEPPILQHLKHMQIRKPMLKSSFMDPNLTEDEVNMKFVQDLLNWVEEMQVQLDQAEWGSDLPSVESNLGNHKDFHKAIEEFQMSIKEAKMNEIQMTQPLKQSYSEKLNKLESQYRRLLKCSGERQKHLDSLYDFVSRATQELIWLNEKEEEEVAFDWSERNSNISRKRDYHADLMRELDDKEEVIKSVQEKAESLLLENHPARLTIEAYRAAMQTQWSWILQLCHCVEQHLKENAVYFDFFSDAKESLDYLKSLQDAIHRKYSCDRSSSLHRLEDLIQESMDEKEQLLKYSSTVGGLVGRAKSVVQLKARNPENPIRTSIPVKAICDYRQIEITIGKEDECVLVSNSHRAKWKVISPSGNEAMVPSVCFSVPPPNKEAVEMASRIEQLYQNVLALWHHSHINMKSVVSWHYLMTDIRAIRKSTVASIKTLLPGDHEQVLSSLQSHFEDFLRDSDESDVFTVSDCAQLEKEVRNFRMRVEGHEEQLIRKIRTPLDRDDLQECLLRITEQEKKKVELDRLKEDLETLREKCEVFLRQAAASPSVPTLSSELSILTQSTNQVYSMCCIYLEKMKTVSLVVKHSQSAEALVKLYEAKLCEEDTVNANIKSIDGVMSTLKQWRSEIDDRREVFHDLEDELQKARVVSERMFKTHNERDFDLDWHKEKADQLKERWQNIHSQIENRLRDLEGISKSLKYYKDTYNGLDEWSKEMEAKQLKAQENQPEDSKALAEFLNQQKVLVAEIEQKQSKIEECQKYSEQYAVGVKDYELQLMTYRAMVDSQHKSPVKRRKMQSSSDVIQQEFMDLRTRYTALVTLMTQYVKFAGETLKRAEEDERRKSLENVEYLSWTESVELQKAASEEEITRLRCQVLELEASLSNRQQQLDILGADLELQKKSIEDLTLQKSKAEYEAQKYRVELEGVIKSKGSIEQELNRARQQVQQSEAKQASLEESLRNLKKSIEESTLARKKLEDHLRRKDSDVQGLEEHSRTLERELRAKEDAEAELISQVRIMEMDLAHKSEVRMMQGESLLGFSKEGAQLSTFTTSSSIIHSEAEAEVLQRKMEELIMNKKRAENEIKTLKSELNSVIVHKTVAEEKAQRFKELLDEANNRLLKLQVEMDADRSNMRQKAEELRQESSELKKSVYVYQEQIKSLQRDKSALEQRVLFQKTEVDGIKDQLKVNQGKLLQWTSFEQQSTHKLRCLEDELSSKQTEVEQMTFKVNELNRKNQLLESDTRHLKVSIESIQQDKSHADQKIKTLKGEAEVLKEQLQRAKEEINLKTRTEKEAQHKIKNLELELQKNSLQVTQLAKKVEELKKINMDSERSIKNVKAELDRASIEIDSKEQQINMLRSQTESAKSQVKIVEEELLNKTQVSHELQIKLKDYNEEAIKTTELQQKIKSLTLAITNNEKDLSNLKAELSSITTERNLANQKVQEHKVEINNLNMALKKAIGESQRESSEGKKSMSKVRELENELLKCKQTISRISGSSEKATVSLKQDISSIQRDKQTADQKLQVLKCEFDDLSSTLKRTKDELQRVTEENRLSQSKFKELEAELHRKSSVMRELSSSADKSVLNLKQELVTFQKDRNAAEDKITSLTLQTSELKQKLRQTQGELKQKQNQTAAAELRSQKLGEQLENCKKMLDDLKGKLDLQKKGYETQLQIVQAEIEQKLSLQESRLKLEHERRSKEHSHTVETAERDNRHLSQEVEKLKAFIANATKAKQEAEQHLCNVRIQLDESDRQRGFLDLELLKAKSKISELETEKIRVKSNIFQLDNIHKDSSNEITRLKQMLAETEHKLDISEREARALKEQIVSYIKEMKSLQEKNLKLEVAVNSEQKHLKELEALGQANHQCAKDEELAKLKTELQLTQKIVVSYEEAKQSLEEELKKMKMSSEIATLEKEKVLEELQKVKQTKMQVINEKTLEYATKKTENAVPLQNSNAFEIHTNQVMVCNSQSDITDPILRKSTGRSGKSQTVSFNINDSESSIDLASDSPKTSKSKGLKMESSSNKIQGLRGRISIKKLIKAKIISQEIALKLQTGLITMEEIEASLAQFVGKPSSIAGVYMESSKKKLSFLDAVAGGFISKTYAVEFLEAQAATGYIIDPVAGEGYSPSDAFEKGIITEDLKDKISDAYKAVSGYTHAGKILSVFQAMEERILDRHRGKAIMETQIATGGLIHPLIGSRLPMDCALEQGLINQATLQSLYDPVSNPKDFHYPETGQRAYYSELLRICVYDINGGVYLLPFGDQHLFTLSPSSKHRISVINTSNGAKMSAYEAYKAGHIDKRTYLFLSQQESEWQEITIMDSSRNLLHILTDHKSGRQICIENALSLKILQAEALSSYRSGQLSISEFADLLISRRVAFKVSNSPVAGLWDVSLKKRLPVFKGHQQNLVDRLTALRLLEAQACTGGICDPASGERVLITEAQHRGLLDEGFARQIQQCEQAYYGIIHPQNGKTLTVAQAMQENLFPKDVAVRCLEFQLATGGLINPESQERVSLDDGIQNCLIDKATAAHLQHDNSHSKCITCPKTKRKMSFKEALEKSVFDSHTGFVLLERSVEDEKKEHGDKVNKLLNWMSSMKTNLKDGKAQSDGKPSTESTSKPQVSMEEMVTKKEQIGEALRTTQLMLTKHSDKMTEEEKQEAKEQLRSLHQAYSELSQQCADATSSADQALQVIQGILDVESGAVMSVCCSVNSGLIDHNTGLGLLEAQLINTGLIWPEKNLCMDLEDAFKYKLVDDTMFKQLQDLNEAIKCVQDPQFAFKPLPVITALENGAISVQTAIKIIEIQLATGGLRYTGDILHLERAFQLGLIPHSLVIQMLERKDTWKNLIDPNTAEKVTLSQLLERSRIHEPTRLRLLPVKRGKDGTISLTSGREINVMKAMHEDAIDRETMLRLLSTQLFAGGIVDPKTGQKLTVEEALSEGLIDQATASEILSHQAQNGGIVNPCNGVRLTVDEAVQCDLISSSSALLVLERQKAFMGLLWPNAGEILSFSTSLQQNIITDKLASELLHNRQKITALYIPETSEVVDIDSAVENNLIETFTKELLKTIEIPDVFPDIDELNNRFSSWLVMRELQMEGTCTSGEEMSDKNSTEAPSLSEVKQLFISYLMMNSYMDPKSGQRLLIFDCQLNKMAKLLFETSESECDISGLHTNNVSEDLHESPLNSSIPNSDDDCLDADYDALGELQICEPLESTTEEEHKVVNVKVLHNYLEPTLPFESDANTLATDQKCNNFLGSNEHVTVLETNKLPEVSTCSYTDKYQADKSDIDSHQPSKTMQLPQTAFSIATATSLCSIVANPECDDAIKDQEKLSKASPLSSSETTKYTDMPSEFPHAEVVWDDKVERDYAIHLLMAQVEEGGILDVTSRKRYDLESALDKGLIDEETVLEVLALQLEEDDLKDNESATLSVLNTSVNKGCISSKVALRIMEKQNLLGGFYDASVRKTISVCDALETGLITDDISRSVLCSEAIKKAIIDPEAKCVLSVNDAHRLGMLDDEEAEGMLHSQQDEMVDIMALDSAKGGQITSRSDEATQVSTDISDVSSSEDLMLPSICGIASKVISTKDNVYDDVSETLGIGEDFDVQCGNFKTMDTKNEISTTDEREGIFTLEGNESKRPNNNVDTFVVDVSRETGIPSSCVGQVAYLETIASQVVSPVQSDSGISCSSQSDVCTDERKSESVLNPEQEFNRSKVESAITNAYFDKGLSESLSTSLPMVKDVAQVRTLAEARSALSSCGASVQSPMETATEVNLSSDCHNILAQNLQNEKEDISIQTNASYKAKYTNNINEKPDHDHSDEDPGAFCTENRVNEPVSYEDMSEIFRNAPITKHEPRGVCTGSTIDCKVEQNGDVENSIGFKGSENTLHLNLKDLAGSTVNSKSLPLEIATNSSQDDSSGGTHNRQHPSEQGKFCYQVASKATAIARSTESDFTGDNDEHVNDLVETLKSTSGHCSDEMLTECNELQSGPQIPSPSVKVMLDQNSEKKAGIFKQSQGRDTVVAEAAHQDDLHLPQMARAKEESAPKSMGSNDFLNELIQTKMDGTSVDETQKCQAIDGIIEIIQHHSGSFPANHPSSNEIIRDPDILLDLKKHKGLDPREAQNCPSDESNDGSKRQTDILEMIQGISTSRDQEMLEDVGGELNSLLGGTVLRDESMDAKSKISTTDDAVADDVFQPTNSNNQVSLAVDPNIKQTDEDKPRRYSTQNYLECVGRLQDHCDTLEDIRSDLQTNGPLAEDIEGLHCQLEKVQSLEAQIAALPDMLTADLSIAEQLLNSSDELIPMQIHQDLATVYVDIQNAFTDVCHLSAVRSNAILLAIETVKIDLETSYQDLLSSLDKISACLQDDSEMVAKLDIMETDDTERIKIKIQQNKDIEKGLSGTRQLLEDAAFDIQNFISEHAQFLSPAHSRHLLRALSTTQRSIKELMDRVFTQRQTLEVHLEIREDETQQQAAVEKQREFSEKLQELFDDLTQTENRLIGHQQQAASAKTVGDLQQYQQEHQALQKDLQANANALNEVISSTKKFLEENRSKLTPEQISALENKLEELKSKANMLNQMAEESRKDLEKVLTSAIKQETEKVAAVEQLEESKTKIEGLLDWISNIGKEKEMGGIQKDQTGKQNGNMPEDTSMKRIIGEGDDPNGNALDATDNTSVLTGEKQDGKALDLDQQYDRVQAHHKEILSQQQDLIIATQSAQALLDKQAQVLSPAEKDKLQRDIKELKGRYEASLTQAEQQMKQVQTVQEELQKFKGDCEEFETWLQQAHGQVKELGTPAAGLDTLSNNLQRQKSFSEDVISHKGDLRFITISGQKVLDAAKACDRSESGGTEGLLVVDMSGTCAAVKEKLDSAAARYKALHTQSNQLGNNLKDVVDKYKKYEDASGALSLQGQTTSRQAAVDTLRKTADALISAEGDLLSNPEEIQETVDDIVERYDNLSKSVSDRNEKLQVTLTRSLSVQDGLDEMMTWMEKVEKSVKDTTQVPLDSNSITDALSKEAALEQDMSSRQSSISAMKAKVKKFVENADPAAATLLQTKMEGLSQRFTDASEQHKQKMARMEELRDKVEQFEKTSEKVQQFVLKSSQALSETDGPGKNVTELSQLVQDTNAELSEHAKDMETLRKLSEELSGFGPEGSAALLQNKMQNISDCFNAFKETVTEKKQEVSSCQKQLQEFKAAAGVLMKWLEETKEQVPVLQPHCSEQGLGKDLQKVNGLLDEWTSKAPAVQDINSRGSALCSLISVLTSPAKAKIHHNSGSAVSNGSGPGSHAYLTNQELMLVQQNMSCINSSYEHLGELLKARSSEISAFLKKVQGVHEQAESLRQWMEDTKKTASSWSNHPSGKDTVKSQIEQQKVFEENMKHKQAQLQQLRENFLSLIEENPDSPEAEKWKHMLAQIDAGWEEVKGTMEIRKQNLEESSRMLELFQTTQPQLSQWLQEKELMMGVLGSLSMDPNMLNTQKQQVQILLKEFDSRKPQYEKLTEAATTITSASEKQDPAVEQVKEQLASISQKWQALTGQLSQRHALIEQAVGKTTQFQEILQSLNKSATCLETELNNQQPLSTQPDEVKKQIEATTAILAQLREEKKRLKEAENVCSELSAMVTEEYLRADLTKQLEAVTKPFRQLEDKAGKRIEQLNSAFASSQQFHQTSKDFQAWLNQTLQEQCKTQPISAYAEMLKQSLKENSAVQKAISDHEEPYNTIMKEGETLLQRTEGAEKVALQGQLSALKSSWDDVKKSNAEQAEKLQGAMQRALKYKEHLEKLSSWLQECEDREKNVKLSMNSVEIEGSLSQLKAIQKDVDKHRGLVVMMNTAADSLLEVVTLDGDTVREEKVTTGKRVDKLTEDLMFKRETLENISQKLKEFNDLQKEAKGQLEGVRKQLDSHSSLGVQAYSNKNLSNMKAQQNSLEGVHNQIEHLKSLAQSLVVDASEVEGVTDLLLQADSLEKDHMSITKKVEDACSTLENKLQGIGQFQNSIREMFANFADLDDELDGMAPVGRDLDTLRDQQSTIKDFVAKLQELMTNTANGRDSCKKMLESEASPDLLGLKRDLEALGKQCGKLMDRATGRREQVEETLGHLEEFYSKAQEFTHKLSNAEKQEESQGSVGLETDVINQQLESFKHMNQTWTSMRCAEASAATVQSIIWPLVVRAPPFFLFFSMSGWMITATSAAAGKSALFALIRPLNSGKLPIS</sequence>
<evidence type="ECO:0000256" key="16">
    <source>
        <dbReference type="SAM" id="MobiDB-lite"/>
    </source>
</evidence>
<dbReference type="FunFam" id="1.20.58.60:FF:000009">
    <property type="entry name" value="dystonin isoform X1"/>
    <property type="match status" value="1"/>
</dbReference>
<dbReference type="OrthoDB" id="10016565at2759"/>
<evidence type="ECO:0000256" key="2">
    <source>
        <dbReference type="ARBA" id="ARBA00004282"/>
    </source>
</evidence>
<keyword evidence="10 15" id="KW-0175">Coiled coil</keyword>
<evidence type="ECO:0000256" key="9">
    <source>
        <dbReference type="ARBA" id="ARBA00022949"/>
    </source>
</evidence>
<dbReference type="InterPro" id="IPR001715">
    <property type="entry name" value="CH_dom"/>
</dbReference>
<feature type="coiled-coil region" evidence="15">
    <location>
        <begin position="6256"/>
        <end position="6297"/>
    </location>
</feature>
<evidence type="ECO:0000256" key="5">
    <source>
        <dbReference type="ARBA" id="ARBA00022443"/>
    </source>
</evidence>
<dbReference type="Pfam" id="PF17902">
    <property type="entry name" value="SH3_10"/>
    <property type="match status" value="1"/>
</dbReference>
<feature type="coiled-coil region" evidence="15">
    <location>
        <begin position="5464"/>
        <end position="5498"/>
    </location>
</feature>
<evidence type="ECO:0000256" key="1">
    <source>
        <dbReference type="ARBA" id="ARBA00004245"/>
    </source>
</evidence>
<keyword evidence="8" id="KW-0677">Repeat</keyword>
<dbReference type="Proteomes" id="UP000281406">
    <property type="component" value="Unassembled WGS sequence"/>
</dbReference>
<dbReference type="PROSITE" id="PS50021">
    <property type="entry name" value="CH"/>
    <property type="match status" value="1"/>
</dbReference>
<feature type="coiled-coil region" evidence="15">
    <location>
        <begin position="5771"/>
        <end position="5798"/>
    </location>
</feature>
<dbReference type="SUPFAM" id="SSF46966">
    <property type="entry name" value="Spectrin repeat"/>
    <property type="match status" value="16"/>
</dbReference>
<proteinExistence type="inferred from homology"/>
<dbReference type="GO" id="GO:0003779">
    <property type="term" value="F:actin binding"/>
    <property type="evidence" value="ECO:0007669"/>
    <property type="project" value="UniProtKB-KW"/>
</dbReference>
<accession>A0A3N0YDF0</accession>
<dbReference type="FunFam" id="1.20.58.60:FF:000010">
    <property type="entry name" value="plectin isoform X2"/>
    <property type="match status" value="1"/>
</dbReference>
<dbReference type="InterPro" id="IPR035915">
    <property type="entry name" value="Plakin_repeat_sf"/>
</dbReference>
<feature type="compositionally biased region" description="Polar residues" evidence="16">
    <location>
        <begin position="2418"/>
        <end position="2428"/>
    </location>
</feature>
<evidence type="ECO:0000256" key="6">
    <source>
        <dbReference type="ARBA" id="ARBA00022490"/>
    </source>
</evidence>
<dbReference type="CDD" id="cd00176">
    <property type="entry name" value="SPEC"/>
    <property type="match status" value="5"/>
</dbReference>
<feature type="compositionally biased region" description="Polar residues" evidence="16">
    <location>
        <begin position="4316"/>
        <end position="4329"/>
    </location>
</feature>
<keyword evidence="13" id="KW-0966">Cell projection</keyword>
<dbReference type="InterPro" id="IPR049538">
    <property type="entry name" value="PCN-like_spectrin-like_rpt"/>
</dbReference>
<dbReference type="Pfam" id="PF00307">
    <property type="entry name" value="CH"/>
    <property type="match status" value="1"/>
</dbReference>
<comment type="caution">
    <text evidence="19">The sequence shown here is derived from an EMBL/GenBank/DDBJ whole genome shotgun (WGS) entry which is preliminary data.</text>
</comment>
<dbReference type="Pfam" id="PF21020">
    <property type="entry name" value="Spectrin_4"/>
    <property type="match status" value="1"/>
</dbReference>
<keyword evidence="6" id="KW-0963">Cytoplasm</keyword>
<dbReference type="Gene3D" id="3.90.1290.10">
    <property type="entry name" value="Plakin repeat"/>
    <property type="match status" value="5"/>
</dbReference>
<evidence type="ECO:0000256" key="15">
    <source>
        <dbReference type="SAM" id="Coils"/>
    </source>
</evidence>
<dbReference type="FunFam" id="1.10.418.10:FF:000002">
    <property type="entry name" value="Microtubule-actin cross-linking factor 1"/>
    <property type="match status" value="1"/>
</dbReference>
<feature type="region of interest" description="Disordered" evidence="16">
    <location>
        <begin position="1399"/>
        <end position="1423"/>
    </location>
</feature>
<feature type="coiled-coil region" evidence="15">
    <location>
        <begin position="1929"/>
        <end position="2079"/>
    </location>
</feature>
<dbReference type="Gene3D" id="3.30.160.780">
    <property type="match status" value="1"/>
</dbReference>
<dbReference type="Pfam" id="PF00681">
    <property type="entry name" value="Plectin"/>
    <property type="match status" value="8"/>
</dbReference>
<evidence type="ECO:0000259" key="17">
    <source>
        <dbReference type="PROSITE" id="PS50002"/>
    </source>
</evidence>
<feature type="coiled-coil region" evidence="15">
    <location>
        <begin position="895"/>
        <end position="966"/>
    </location>
</feature>
<dbReference type="FunFam" id="1.20.58.60:FF:000093">
    <property type="entry name" value="dystonin isoform X1"/>
    <property type="match status" value="1"/>
</dbReference>
<keyword evidence="20" id="KW-1185">Reference proteome</keyword>
<reference evidence="19 20" key="1">
    <citation type="submission" date="2018-10" db="EMBL/GenBank/DDBJ databases">
        <title>Genome assembly for a Yunnan-Guizhou Plateau 3E fish, Anabarilius grahami (Regan), and its evolutionary and genetic applications.</title>
        <authorList>
            <person name="Jiang W."/>
        </authorList>
    </citation>
    <scope>NUCLEOTIDE SEQUENCE [LARGE SCALE GENOMIC DNA]</scope>
    <source>
        <strain evidence="19">AG-KIZ</strain>
        <tissue evidence="19">Muscle</tissue>
    </source>
</reference>
<keyword evidence="5 14" id="KW-0728">SH3 domain</keyword>
<feature type="region of interest" description="Disordered" evidence="16">
    <location>
        <begin position="3015"/>
        <end position="3044"/>
    </location>
</feature>
<dbReference type="InterPro" id="IPR001452">
    <property type="entry name" value="SH3_domain"/>
</dbReference>
<dbReference type="Pfam" id="PF21097">
    <property type="entry name" value="SR_plectin_7"/>
    <property type="match status" value="1"/>
</dbReference>
<dbReference type="Gene3D" id="1.10.418.10">
    <property type="entry name" value="Calponin-like domain"/>
    <property type="match status" value="1"/>
</dbReference>
<dbReference type="GO" id="GO:0042995">
    <property type="term" value="C:cell projection"/>
    <property type="evidence" value="ECO:0007669"/>
    <property type="project" value="UniProtKB-SubCell"/>
</dbReference>
<dbReference type="InterPro" id="IPR036872">
    <property type="entry name" value="CH_dom_sf"/>
</dbReference>
<dbReference type="PANTHER" id="PTHR23169:SF24">
    <property type="entry name" value="DYSTONIN"/>
    <property type="match status" value="1"/>
</dbReference>
<dbReference type="GO" id="GO:0045104">
    <property type="term" value="P:intermediate filament cytoskeleton organization"/>
    <property type="evidence" value="ECO:0007669"/>
    <property type="project" value="InterPro"/>
</dbReference>
<feature type="coiled-coil region" evidence="15">
    <location>
        <begin position="5135"/>
        <end position="5176"/>
    </location>
</feature>
<dbReference type="PANTHER" id="PTHR23169">
    <property type="entry name" value="ENVOPLAKIN"/>
    <property type="match status" value="1"/>
</dbReference>
<dbReference type="SUPFAM" id="SSF47576">
    <property type="entry name" value="Calponin-homology domain, CH-domain"/>
    <property type="match status" value="1"/>
</dbReference>
<dbReference type="GO" id="GO:0005198">
    <property type="term" value="F:structural molecule activity"/>
    <property type="evidence" value="ECO:0007669"/>
    <property type="project" value="TreeGrafter"/>
</dbReference>
<dbReference type="InterPro" id="IPR018159">
    <property type="entry name" value="Spectrin/alpha-actinin"/>
</dbReference>
<dbReference type="InterPro" id="IPR001101">
    <property type="entry name" value="Plectin_repeat"/>
</dbReference>
<feature type="compositionally biased region" description="Polar residues" evidence="16">
    <location>
        <begin position="3024"/>
        <end position="3035"/>
    </location>
</feature>
<keyword evidence="7" id="KW-0597">Phosphoprotein</keyword>
<evidence type="ECO:0000313" key="19">
    <source>
        <dbReference type="EMBL" id="ROL44256.1"/>
    </source>
</evidence>
<feature type="region of interest" description="Disordered" evidence="16">
    <location>
        <begin position="2418"/>
        <end position="2440"/>
    </location>
</feature>
<feature type="coiled-coil region" evidence="15">
    <location>
        <begin position="602"/>
        <end position="629"/>
    </location>
</feature>
<dbReference type="SMART" id="SM00250">
    <property type="entry name" value="PLEC"/>
    <property type="match status" value="19"/>
</dbReference>
<feature type="coiled-coil region" evidence="15">
    <location>
        <begin position="1091"/>
        <end position="1118"/>
    </location>
</feature>
<dbReference type="Pfam" id="PF21019">
    <property type="entry name" value="Spectrin_3"/>
    <property type="match status" value="1"/>
</dbReference>
<dbReference type="InterPro" id="IPR002017">
    <property type="entry name" value="Spectrin_repeat"/>
</dbReference>
<dbReference type="Gene3D" id="2.30.30.40">
    <property type="entry name" value="SH3 Domains"/>
    <property type="match status" value="1"/>
</dbReference>
<feature type="coiled-coil region" evidence="15">
    <location>
        <begin position="1827"/>
        <end position="1882"/>
    </location>
</feature>
<evidence type="ECO:0000256" key="14">
    <source>
        <dbReference type="PROSITE-ProRule" id="PRU00192"/>
    </source>
</evidence>
<feature type="coiled-coil region" evidence="15">
    <location>
        <begin position="1628"/>
        <end position="1795"/>
    </location>
</feature>
<dbReference type="Gene3D" id="1.20.58.60">
    <property type="match status" value="16"/>
</dbReference>
<feature type="domain" description="SH3" evidence="17">
    <location>
        <begin position="748"/>
        <end position="805"/>
    </location>
</feature>
<protein>
    <submittedName>
        <fullName evidence="19">Dystonin</fullName>
    </submittedName>
</protein>
<dbReference type="GO" id="GO:0016020">
    <property type="term" value="C:membrane"/>
    <property type="evidence" value="ECO:0007669"/>
    <property type="project" value="TreeGrafter"/>
</dbReference>
<dbReference type="GO" id="GO:0005882">
    <property type="term" value="C:intermediate filament"/>
    <property type="evidence" value="ECO:0007669"/>
    <property type="project" value="TreeGrafter"/>
</dbReference>
<dbReference type="GO" id="GO:0042060">
    <property type="term" value="P:wound healing"/>
    <property type="evidence" value="ECO:0007669"/>
    <property type="project" value="TreeGrafter"/>
</dbReference>
<feature type="region of interest" description="Disordered" evidence="16">
    <location>
        <begin position="4316"/>
        <end position="4338"/>
    </location>
</feature>
<dbReference type="PROSITE" id="PS50002">
    <property type="entry name" value="SH3"/>
    <property type="match status" value="1"/>
</dbReference>
<feature type="coiled-coil region" evidence="15">
    <location>
        <begin position="1477"/>
        <end position="1599"/>
    </location>
</feature>
<feature type="coiled-coil region" evidence="15">
    <location>
        <begin position="4881"/>
        <end position="4938"/>
    </location>
</feature>
<dbReference type="InterPro" id="IPR043197">
    <property type="entry name" value="Plakin"/>
</dbReference>
<name>A0A3N0YDF0_ANAGA</name>
<dbReference type="SMART" id="SM00150">
    <property type="entry name" value="SPEC"/>
    <property type="match status" value="17"/>
</dbReference>
<feature type="coiled-coil region" evidence="15">
    <location>
        <begin position="5989"/>
        <end position="6019"/>
    </location>
</feature>
<keyword evidence="9" id="KW-0965">Cell junction</keyword>
<dbReference type="GO" id="GO:0005737">
    <property type="term" value="C:cytoplasm"/>
    <property type="evidence" value="ECO:0007669"/>
    <property type="project" value="TreeGrafter"/>
</dbReference>
<dbReference type="EMBL" id="RJVU01046259">
    <property type="protein sequence ID" value="ROL44256.1"/>
    <property type="molecule type" value="Genomic_DNA"/>
</dbReference>
<evidence type="ECO:0000256" key="10">
    <source>
        <dbReference type="ARBA" id="ARBA00023054"/>
    </source>
</evidence>
<dbReference type="SUPFAM" id="SSF75399">
    <property type="entry name" value="Plakin repeat"/>
    <property type="match status" value="5"/>
</dbReference>
<evidence type="ECO:0000256" key="7">
    <source>
        <dbReference type="ARBA" id="ARBA00022553"/>
    </source>
</evidence>
<evidence type="ECO:0000256" key="11">
    <source>
        <dbReference type="ARBA" id="ARBA00023203"/>
    </source>
</evidence>
<gene>
    <name evidence="19" type="ORF">DPX16_8678</name>
</gene>
<comment type="similarity">
    <text evidence="4">Belongs to the plakin or cytolinker family.</text>
</comment>